<evidence type="ECO:0000313" key="1">
    <source>
        <dbReference type="EMBL" id="VEL35245.1"/>
    </source>
</evidence>
<keyword evidence="2" id="KW-1185">Reference proteome</keyword>
<dbReference type="EMBL" id="CAAALY010249392">
    <property type="protein sequence ID" value="VEL35245.1"/>
    <property type="molecule type" value="Genomic_DNA"/>
</dbReference>
<dbReference type="AlphaFoldDB" id="A0A3S5FG10"/>
<dbReference type="Proteomes" id="UP000784294">
    <property type="component" value="Unassembled WGS sequence"/>
</dbReference>
<accession>A0A3S5FG10</accession>
<comment type="caution">
    <text evidence="1">The sequence shown here is derived from an EMBL/GenBank/DDBJ whole genome shotgun (WGS) entry which is preliminary data.</text>
</comment>
<evidence type="ECO:0000313" key="2">
    <source>
        <dbReference type="Proteomes" id="UP000784294"/>
    </source>
</evidence>
<protein>
    <submittedName>
        <fullName evidence="1">Uncharacterized protein</fullName>
    </submittedName>
</protein>
<sequence length="75" mass="7883">MDTPILSPGRATQQVQTPSCSLGHAKGRLLCGPLVLSFITSIWPAQIEGMWAIGVNSGVYRALSVKNEAVSTTGL</sequence>
<proteinExistence type="predicted"/>
<name>A0A3S5FG10_9PLAT</name>
<reference evidence="1" key="1">
    <citation type="submission" date="2018-11" db="EMBL/GenBank/DDBJ databases">
        <authorList>
            <consortium name="Pathogen Informatics"/>
        </authorList>
    </citation>
    <scope>NUCLEOTIDE SEQUENCE</scope>
</reference>
<organism evidence="1 2">
    <name type="scientific">Protopolystoma xenopodis</name>
    <dbReference type="NCBI Taxonomy" id="117903"/>
    <lineage>
        <taxon>Eukaryota</taxon>
        <taxon>Metazoa</taxon>
        <taxon>Spiralia</taxon>
        <taxon>Lophotrochozoa</taxon>
        <taxon>Platyhelminthes</taxon>
        <taxon>Monogenea</taxon>
        <taxon>Polyopisthocotylea</taxon>
        <taxon>Polystomatidea</taxon>
        <taxon>Polystomatidae</taxon>
        <taxon>Protopolystoma</taxon>
    </lineage>
</organism>
<gene>
    <name evidence="1" type="ORF">PXEA_LOCUS28685</name>
</gene>